<evidence type="ECO:0000313" key="2">
    <source>
        <dbReference type="EMBL" id="HIH08686.1"/>
    </source>
</evidence>
<keyword evidence="2" id="KW-0808">Transferase</keyword>
<comment type="caution">
    <text evidence="2">The sequence shown here is derived from an EMBL/GenBank/DDBJ whole genome shotgun (WGS) entry which is preliminary data.</text>
</comment>
<evidence type="ECO:0000259" key="1">
    <source>
        <dbReference type="Pfam" id="PF00535"/>
    </source>
</evidence>
<dbReference type="Proteomes" id="UP000577419">
    <property type="component" value="Unassembled WGS sequence"/>
</dbReference>
<protein>
    <submittedName>
        <fullName evidence="2">Glycosyltransferase</fullName>
    </submittedName>
</protein>
<dbReference type="PANTHER" id="PTHR48090">
    <property type="entry name" value="UNDECAPRENYL-PHOSPHATE 4-DEOXY-4-FORMAMIDO-L-ARABINOSE TRANSFERASE-RELATED"/>
    <property type="match status" value="1"/>
</dbReference>
<dbReference type="AlphaFoldDB" id="A0A7J4J0D4"/>
<dbReference type="EMBL" id="DUFG01000023">
    <property type="protein sequence ID" value="HIH08686.1"/>
    <property type="molecule type" value="Genomic_DNA"/>
</dbReference>
<dbReference type="InterPro" id="IPR029044">
    <property type="entry name" value="Nucleotide-diphossugar_trans"/>
</dbReference>
<dbReference type="SUPFAM" id="SSF53448">
    <property type="entry name" value="Nucleotide-diphospho-sugar transferases"/>
    <property type="match status" value="1"/>
</dbReference>
<dbReference type="PANTHER" id="PTHR48090:SF7">
    <property type="entry name" value="RFBJ PROTEIN"/>
    <property type="match status" value="1"/>
</dbReference>
<dbReference type="GO" id="GO:0016740">
    <property type="term" value="F:transferase activity"/>
    <property type="evidence" value="ECO:0007669"/>
    <property type="project" value="UniProtKB-KW"/>
</dbReference>
<reference evidence="3" key="1">
    <citation type="journal article" date="2020" name="bioRxiv">
        <title>A rank-normalized archaeal taxonomy based on genome phylogeny resolves widespread incomplete and uneven classifications.</title>
        <authorList>
            <person name="Rinke C."/>
            <person name="Chuvochina M."/>
            <person name="Mussig A.J."/>
            <person name="Chaumeil P.-A."/>
            <person name="Waite D.W."/>
            <person name="Whitman W.B."/>
            <person name="Parks D.H."/>
            <person name="Hugenholtz P."/>
        </authorList>
    </citation>
    <scope>NUCLEOTIDE SEQUENCE [LARGE SCALE GENOMIC DNA]</scope>
</reference>
<dbReference type="Pfam" id="PF00535">
    <property type="entry name" value="Glycos_transf_2"/>
    <property type="match status" value="1"/>
</dbReference>
<accession>A0A7J4J0D4</accession>
<feature type="domain" description="Glycosyltransferase 2-like" evidence="1">
    <location>
        <begin position="5"/>
        <end position="172"/>
    </location>
</feature>
<name>A0A7J4J0D4_9ARCH</name>
<dbReference type="InterPro" id="IPR050256">
    <property type="entry name" value="Glycosyltransferase_2"/>
</dbReference>
<evidence type="ECO:0000313" key="3">
    <source>
        <dbReference type="Proteomes" id="UP000577419"/>
    </source>
</evidence>
<organism evidence="2 3">
    <name type="scientific">Candidatus Iainarchaeum sp</name>
    <dbReference type="NCBI Taxonomy" id="3101447"/>
    <lineage>
        <taxon>Archaea</taxon>
        <taxon>Candidatus Iainarchaeota</taxon>
        <taxon>Candidatus Iainarchaeia</taxon>
        <taxon>Candidatus Iainarchaeales</taxon>
        <taxon>Candidatus Iainarchaeaceae</taxon>
        <taxon>Candidatus Iainarchaeum</taxon>
    </lineage>
</organism>
<dbReference type="Gene3D" id="3.90.550.10">
    <property type="entry name" value="Spore Coat Polysaccharide Biosynthesis Protein SpsA, Chain A"/>
    <property type="match status" value="1"/>
</dbReference>
<dbReference type="InterPro" id="IPR001173">
    <property type="entry name" value="Glyco_trans_2-like"/>
</dbReference>
<sequence>MIKFVIPAFNEAENISKVLQKIEKLMKRMNKNYALIVIDDGSTDNTKQLLKGFKKNMYLISHEKNKGVAEVFKTAFNSIEPKLKENDLVVTLEADLTSDLKDLPEMIAKAEQGADVVLASCYAPGGSIKNISFERRFLSTGANTLMKMVFPMQGIHTYSSFFRVYRGSAIKKAIKNYGKHLIEEEGFTCVVELLIKMNRLGLRFAEVPTTLDLSVRKGRSKMNVPKTIAAYLKLIHRYAWKRG</sequence>
<gene>
    <name evidence="2" type="ORF">HA237_04930</name>
</gene>
<proteinExistence type="predicted"/>